<proteinExistence type="predicted"/>
<dbReference type="AlphaFoldDB" id="A0A3B1E313"/>
<sequence length="150" mass="17303">MNHIQQNSLLNDVLVNLHRSLLQYMGECSPWVPVDESEKMEQVKELIRFQHSAVIQIEELLEFRRTPVDFGLYPVEYTDLQFLSLSYLLKESLLDAKADEKIILQAIEDSFDDVDAKSRLNQALEIQQEVIANLELLISKPKTSPQQTTS</sequence>
<evidence type="ECO:0000313" key="1">
    <source>
        <dbReference type="EMBL" id="VAX39895.1"/>
    </source>
</evidence>
<accession>A0A3B1E313</accession>
<name>A0A3B1E313_9ZZZZ</name>
<reference evidence="1" key="1">
    <citation type="submission" date="2018-06" db="EMBL/GenBank/DDBJ databases">
        <authorList>
            <person name="Zhirakovskaya E."/>
        </authorList>
    </citation>
    <scope>NUCLEOTIDE SEQUENCE</scope>
</reference>
<organism evidence="1">
    <name type="scientific">hydrothermal vent metagenome</name>
    <dbReference type="NCBI Taxonomy" id="652676"/>
    <lineage>
        <taxon>unclassified sequences</taxon>
        <taxon>metagenomes</taxon>
        <taxon>ecological metagenomes</taxon>
    </lineage>
</organism>
<dbReference type="EMBL" id="UOGL01000380">
    <property type="protein sequence ID" value="VAX39895.1"/>
    <property type="molecule type" value="Genomic_DNA"/>
</dbReference>
<protein>
    <submittedName>
        <fullName evidence="1">Uncharacterized protein</fullName>
    </submittedName>
</protein>
<gene>
    <name evidence="1" type="ORF">MNBD_PLANCTO02-2296</name>
</gene>